<dbReference type="InterPro" id="IPR023395">
    <property type="entry name" value="MCP_dom_sf"/>
</dbReference>
<dbReference type="OrthoDB" id="434730at2759"/>
<keyword evidence="5 6" id="KW-0472">Membrane</keyword>
<evidence type="ECO:0008006" key="11">
    <source>
        <dbReference type="Google" id="ProtNLM"/>
    </source>
</evidence>
<keyword evidence="4" id="KW-0677">Repeat</keyword>
<feature type="transmembrane region" description="Helical" evidence="8">
    <location>
        <begin position="218"/>
        <end position="239"/>
    </location>
</feature>
<feature type="repeat" description="Solcar" evidence="6">
    <location>
        <begin position="260"/>
        <end position="349"/>
    </location>
</feature>
<dbReference type="PRINTS" id="PR00926">
    <property type="entry name" value="MITOCARRIER"/>
</dbReference>
<gene>
    <name evidence="9" type="ORF">FGO68_gene2474</name>
</gene>
<keyword evidence="10" id="KW-1185">Reference proteome</keyword>
<evidence type="ECO:0000256" key="7">
    <source>
        <dbReference type="RuleBase" id="RU000488"/>
    </source>
</evidence>
<dbReference type="EMBL" id="RRYP01011809">
    <property type="protein sequence ID" value="TNV77496.1"/>
    <property type="molecule type" value="Genomic_DNA"/>
</dbReference>
<evidence type="ECO:0000256" key="3">
    <source>
        <dbReference type="ARBA" id="ARBA00022692"/>
    </source>
</evidence>
<evidence type="ECO:0000256" key="1">
    <source>
        <dbReference type="ARBA" id="ARBA00004141"/>
    </source>
</evidence>
<sequence length="358" mass="40408">MEKVANNTEPKTSAVATKLSFSQSRQQQLNAQKVFAHGLATVLLTKAIIFGPLERMKIVLQVNPLANYTNPSDRPKGALDLSNKISVNQGLLSFYRGNNAYLYKLAIQHILKFMLYETVFQQFNHKNKNDLNLTGTIAAASATAIVTTAITYPLDLAHGRMAADMSKKTIVVAMSKNASPVNNRPPRLYSSVRDCLTKTQEQSGVVQSRKFMNMFRGIQSALIAQVPYTVVLMTSFELFNTFLDSPSATFNKRDDHFFLYKYLTRFGASTFSLLLAQALCYPLDTVKRRMQVNGSLGFKNMYKSDLHCLQTIIAKEGVRQLYSGWSLNMVKCVPLTLMQYIMFQNLRFISKEQRAKKE</sequence>
<name>A0A8J8T0X9_HALGN</name>
<comment type="similarity">
    <text evidence="7">Belongs to the mitochondrial carrier (TC 2.A.29) family.</text>
</comment>
<reference evidence="9" key="1">
    <citation type="submission" date="2019-06" db="EMBL/GenBank/DDBJ databases">
        <authorList>
            <person name="Zheng W."/>
        </authorList>
    </citation>
    <scope>NUCLEOTIDE SEQUENCE</scope>
    <source>
        <strain evidence="9">QDHG01</strain>
    </source>
</reference>
<evidence type="ECO:0000256" key="2">
    <source>
        <dbReference type="ARBA" id="ARBA00022448"/>
    </source>
</evidence>
<organism evidence="9 10">
    <name type="scientific">Halteria grandinella</name>
    <dbReference type="NCBI Taxonomy" id="5974"/>
    <lineage>
        <taxon>Eukaryota</taxon>
        <taxon>Sar</taxon>
        <taxon>Alveolata</taxon>
        <taxon>Ciliophora</taxon>
        <taxon>Intramacronucleata</taxon>
        <taxon>Spirotrichea</taxon>
        <taxon>Stichotrichia</taxon>
        <taxon>Sporadotrichida</taxon>
        <taxon>Halteriidae</taxon>
        <taxon>Halteria</taxon>
    </lineage>
</organism>
<dbReference type="GO" id="GO:0055085">
    <property type="term" value="P:transmembrane transport"/>
    <property type="evidence" value="ECO:0007669"/>
    <property type="project" value="InterPro"/>
</dbReference>
<evidence type="ECO:0000313" key="9">
    <source>
        <dbReference type="EMBL" id="TNV77496.1"/>
    </source>
</evidence>
<feature type="repeat" description="Solcar" evidence="6">
    <location>
        <begin position="130"/>
        <end position="242"/>
    </location>
</feature>
<dbReference type="Proteomes" id="UP000785679">
    <property type="component" value="Unassembled WGS sequence"/>
</dbReference>
<accession>A0A8J8T0X9</accession>
<dbReference type="Pfam" id="PF00153">
    <property type="entry name" value="Mito_carr"/>
    <property type="match status" value="3"/>
</dbReference>
<evidence type="ECO:0000313" key="10">
    <source>
        <dbReference type="Proteomes" id="UP000785679"/>
    </source>
</evidence>
<dbReference type="PROSITE" id="PS50920">
    <property type="entry name" value="SOLCAR"/>
    <property type="match status" value="3"/>
</dbReference>
<comment type="subcellular location">
    <subcellularLocation>
        <location evidence="1">Membrane</location>
        <topology evidence="1">Multi-pass membrane protein</topology>
    </subcellularLocation>
</comment>
<dbReference type="AlphaFoldDB" id="A0A8J8T0X9"/>
<keyword evidence="2 7" id="KW-0813">Transport</keyword>
<proteinExistence type="inferred from homology"/>
<evidence type="ECO:0000256" key="5">
    <source>
        <dbReference type="ARBA" id="ARBA00023136"/>
    </source>
</evidence>
<protein>
    <recommendedName>
        <fullName evidence="11">Mitochondrial carrier protein</fullName>
    </recommendedName>
</protein>
<keyword evidence="3 6" id="KW-0812">Transmembrane</keyword>
<feature type="repeat" description="Solcar" evidence="6">
    <location>
        <begin position="32"/>
        <end position="122"/>
    </location>
</feature>
<dbReference type="InterPro" id="IPR002067">
    <property type="entry name" value="MCP"/>
</dbReference>
<evidence type="ECO:0000256" key="8">
    <source>
        <dbReference type="SAM" id="Phobius"/>
    </source>
</evidence>
<evidence type="ECO:0000256" key="4">
    <source>
        <dbReference type="ARBA" id="ARBA00022737"/>
    </source>
</evidence>
<dbReference type="GO" id="GO:0016020">
    <property type="term" value="C:membrane"/>
    <property type="evidence" value="ECO:0007669"/>
    <property type="project" value="UniProtKB-SubCell"/>
</dbReference>
<dbReference type="PANTHER" id="PTHR24089">
    <property type="entry name" value="SOLUTE CARRIER FAMILY 25"/>
    <property type="match status" value="1"/>
</dbReference>
<dbReference type="Gene3D" id="1.50.40.10">
    <property type="entry name" value="Mitochondrial carrier domain"/>
    <property type="match status" value="1"/>
</dbReference>
<evidence type="ECO:0000256" key="6">
    <source>
        <dbReference type="PROSITE-ProRule" id="PRU00282"/>
    </source>
</evidence>
<comment type="caution">
    <text evidence="9">The sequence shown here is derived from an EMBL/GenBank/DDBJ whole genome shotgun (WGS) entry which is preliminary data.</text>
</comment>
<dbReference type="SUPFAM" id="SSF103506">
    <property type="entry name" value="Mitochondrial carrier"/>
    <property type="match status" value="1"/>
</dbReference>
<keyword evidence="8" id="KW-1133">Transmembrane helix</keyword>
<dbReference type="InterPro" id="IPR018108">
    <property type="entry name" value="MCP_transmembrane"/>
</dbReference>